<keyword evidence="3 6" id="KW-0812">Transmembrane</keyword>
<dbReference type="Proteomes" id="UP000245489">
    <property type="component" value="Unassembled WGS sequence"/>
</dbReference>
<dbReference type="SUPFAM" id="SSF82866">
    <property type="entry name" value="Multidrug efflux transporter AcrB transmembrane domain"/>
    <property type="match status" value="2"/>
</dbReference>
<feature type="transmembrane region" description="Helical" evidence="6">
    <location>
        <begin position="718"/>
        <end position="740"/>
    </location>
</feature>
<evidence type="ECO:0000256" key="3">
    <source>
        <dbReference type="ARBA" id="ARBA00022692"/>
    </source>
</evidence>
<dbReference type="EMBL" id="QGGO01000001">
    <property type="protein sequence ID" value="PWK29376.1"/>
    <property type="molecule type" value="Genomic_DNA"/>
</dbReference>
<keyword evidence="5 6" id="KW-0472">Membrane</keyword>
<keyword evidence="2" id="KW-1003">Cell membrane</keyword>
<dbReference type="OrthoDB" id="9805018at2"/>
<feature type="transmembrane region" description="Helical" evidence="6">
    <location>
        <begin position="248"/>
        <end position="268"/>
    </location>
</feature>
<feature type="transmembrane region" description="Helical" evidence="6">
    <location>
        <begin position="752"/>
        <end position="777"/>
    </location>
</feature>
<dbReference type="PANTHER" id="PTHR33406">
    <property type="entry name" value="MEMBRANE PROTEIN MJ1562-RELATED"/>
    <property type="match status" value="1"/>
</dbReference>
<feature type="transmembrane region" description="Helical" evidence="6">
    <location>
        <begin position="222"/>
        <end position="241"/>
    </location>
</feature>
<dbReference type="AlphaFoldDB" id="A0A316EEE0"/>
<feature type="transmembrane region" description="Helical" evidence="6">
    <location>
        <begin position="350"/>
        <end position="375"/>
    </location>
</feature>
<dbReference type="PANTHER" id="PTHR33406:SF12">
    <property type="entry name" value="BLR2997 PROTEIN"/>
    <property type="match status" value="1"/>
</dbReference>
<evidence type="ECO:0000256" key="5">
    <source>
        <dbReference type="ARBA" id="ARBA00023136"/>
    </source>
</evidence>
<feature type="domain" description="SSD" evidence="7">
    <location>
        <begin position="648"/>
        <end position="776"/>
    </location>
</feature>
<gene>
    <name evidence="8" type="ORF">LV89_00216</name>
</gene>
<protein>
    <recommendedName>
        <fullName evidence="7">SSD domain-containing protein</fullName>
    </recommendedName>
</protein>
<keyword evidence="4 6" id="KW-1133">Transmembrane helix</keyword>
<evidence type="ECO:0000256" key="2">
    <source>
        <dbReference type="ARBA" id="ARBA00022475"/>
    </source>
</evidence>
<reference evidence="8 9" key="1">
    <citation type="submission" date="2018-05" db="EMBL/GenBank/DDBJ databases">
        <title>Genomic Encyclopedia of Archaeal and Bacterial Type Strains, Phase II (KMG-II): from individual species to whole genera.</title>
        <authorList>
            <person name="Goeker M."/>
        </authorList>
    </citation>
    <scope>NUCLEOTIDE SEQUENCE [LARGE SCALE GENOMIC DNA]</scope>
    <source>
        <strain evidence="8 9">DSM 22214</strain>
    </source>
</reference>
<dbReference type="PROSITE" id="PS50156">
    <property type="entry name" value="SSD"/>
    <property type="match status" value="2"/>
</dbReference>
<feature type="transmembrane region" description="Helical" evidence="6">
    <location>
        <begin position="406"/>
        <end position="424"/>
    </location>
</feature>
<comment type="caution">
    <text evidence="8">The sequence shown here is derived from an EMBL/GenBank/DDBJ whole genome shotgun (WGS) entry which is preliminary data.</text>
</comment>
<organism evidence="8 9">
    <name type="scientific">Arcicella aurantiaca</name>
    <dbReference type="NCBI Taxonomy" id="591202"/>
    <lineage>
        <taxon>Bacteria</taxon>
        <taxon>Pseudomonadati</taxon>
        <taxon>Bacteroidota</taxon>
        <taxon>Cytophagia</taxon>
        <taxon>Cytophagales</taxon>
        <taxon>Flectobacillaceae</taxon>
        <taxon>Arcicella</taxon>
    </lineage>
</organism>
<dbReference type="GO" id="GO:0005886">
    <property type="term" value="C:plasma membrane"/>
    <property type="evidence" value="ECO:0007669"/>
    <property type="project" value="UniProtKB-SubCell"/>
</dbReference>
<dbReference type="Pfam" id="PF03176">
    <property type="entry name" value="MMPL"/>
    <property type="match status" value="2"/>
</dbReference>
<feature type="domain" description="SSD" evidence="7">
    <location>
        <begin position="250"/>
        <end position="373"/>
    </location>
</feature>
<evidence type="ECO:0000313" key="9">
    <source>
        <dbReference type="Proteomes" id="UP000245489"/>
    </source>
</evidence>
<evidence type="ECO:0000259" key="7">
    <source>
        <dbReference type="PROSITE" id="PS50156"/>
    </source>
</evidence>
<accession>A0A316EEE0</accession>
<keyword evidence="9" id="KW-1185">Reference proteome</keyword>
<dbReference type="InterPro" id="IPR050545">
    <property type="entry name" value="Mycobact_MmpL"/>
</dbReference>
<dbReference type="Gene3D" id="1.20.1640.10">
    <property type="entry name" value="Multidrug efflux transporter AcrB transmembrane domain"/>
    <property type="match status" value="2"/>
</dbReference>
<sequence length="787" mass="88631">MNNIWHKLSVSILKNRIFFLALVAFLAIFMGYMATKTQVSSELPKILPKSDSRFQLYEAFKKRFGEDGSVMVLGVETDKMFQLAFFQQWQDLAKDIKAVEGIKNVVYAGNIPRVVKNDTAKRFDTKSLITQRAVTQAEVDSVKTGLEKLPFYKGFIINEAGNVHLMMITFDQKAINDKARVRAVKKIKEIAAQFEEKQKTELHLSGMPFVRTEMTAQITTELGIFVSLALVVTMLILLLFFRSFKVMFFALIVVLIGIVSSLGFIVLFGYKITIISGMIPSLVVVIGVPNTIFVFNKYYEEYALHGDKMLALQTTIEKIGQTLFLANLTTSIGFGVFAFTGSTFLSEFGIVAAINVMLTYMVSLIFIPLVFSYLAPPSNKQTSRLESGRVAKILLKIDGYVNHKRSVIYSIILGIIALSIFGMTQIKSIGYIVDDLADDNPILTDLKFVEKNFKGIMPFEVAIDTYEAGRVLGSPELLTKIKRMEKEFAKYPEFTKPVSLVTAAKFIYQAYRGGDPKYFVLPGIDELAKLKEYNSSVQGKQGFAKGFIDSTKRYTRVSYQIADCGTVRTNQIINELQPKIDSIFNYNAETNEFYKRGDKRGYDAEITGNSVIYAWQNDYLQGNLIESTFQAIVLICLIMALLFRSWKMVIISTLPSLIPLLITAGLMGFFDIHLKYSTILIFSIAFGISSDGTIYFLTRYKDELINKKRNVKDAIRETILNTGVSMFYTAIILFTGFFIFTASTFKGTQSLGILVSITLLMAMICNLVLLPAFLMTLNKRESEKLMK</sequence>
<evidence type="ECO:0000256" key="4">
    <source>
        <dbReference type="ARBA" id="ARBA00022989"/>
    </source>
</evidence>
<feature type="transmembrane region" description="Helical" evidence="6">
    <location>
        <begin position="676"/>
        <end position="697"/>
    </location>
</feature>
<evidence type="ECO:0000313" key="8">
    <source>
        <dbReference type="EMBL" id="PWK29376.1"/>
    </source>
</evidence>
<dbReference type="InterPro" id="IPR004869">
    <property type="entry name" value="MMPL_dom"/>
</dbReference>
<feature type="transmembrane region" description="Helical" evidence="6">
    <location>
        <begin position="274"/>
        <end position="295"/>
    </location>
</feature>
<evidence type="ECO:0000256" key="1">
    <source>
        <dbReference type="ARBA" id="ARBA00004651"/>
    </source>
</evidence>
<name>A0A316EEE0_9BACT</name>
<dbReference type="RefSeq" id="WP_109741004.1">
    <property type="nucleotide sequence ID" value="NZ_QGGO01000001.1"/>
</dbReference>
<dbReference type="InterPro" id="IPR000731">
    <property type="entry name" value="SSD"/>
</dbReference>
<feature type="transmembrane region" description="Helical" evidence="6">
    <location>
        <begin position="650"/>
        <end position="670"/>
    </location>
</feature>
<feature type="transmembrane region" description="Helical" evidence="6">
    <location>
        <begin position="624"/>
        <end position="643"/>
    </location>
</feature>
<evidence type="ECO:0000256" key="6">
    <source>
        <dbReference type="SAM" id="Phobius"/>
    </source>
</evidence>
<comment type="subcellular location">
    <subcellularLocation>
        <location evidence="1">Cell membrane</location>
        <topology evidence="1">Multi-pass membrane protein</topology>
    </subcellularLocation>
</comment>
<feature type="transmembrane region" description="Helical" evidence="6">
    <location>
        <begin position="323"/>
        <end position="344"/>
    </location>
</feature>
<proteinExistence type="predicted"/>